<keyword evidence="6" id="KW-1185">Reference proteome</keyword>
<evidence type="ECO:0000313" key="6">
    <source>
        <dbReference type="Proteomes" id="UP000582837"/>
    </source>
</evidence>
<dbReference type="GO" id="GO:0019878">
    <property type="term" value="P:lysine biosynthetic process via aminoadipic acid"/>
    <property type="evidence" value="ECO:0007669"/>
    <property type="project" value="TreeGrafter"/>
</dbReference>
<protein>
    <submittedName>
        <fullName evidence="5">4'-phosphopantetheinyl transferase</fullName>
        <ecNumber evidence="5">2.7.8.-</ecNumber>
    </submittedName>
</protein>
<organism evidence="5 6">
    <name type="scientific">Longimicrobium terrae</name>
    <dbReference type="NCBI Taxonomy" id="1639882"/>
    <lineage>
        <taxon>Bacteria</taxon>
        <taxon>Pseudomonadati</taxon>
        <taxon>Gemmatimonadota</taxon>
        <taxon>Longimicrobiia</taxon>
        <taxon>Longimicrobiales</taxon>
        <taxon>Longimicrobiaceae</taxon>
        <taxon>Longimicrobium</taxon>
    </lineage>
</organism>
<keyword evidence="2 5" id="KW-0808">Transferase</keyword>
<dbReference type="InterPro" id="IPR037143">
    <property type="entry name" value="4-PPantetheinyl_Trfase_dom_sf"/>
</dbReference>
<comment type="similarity">
    <text evidence="1">Belongs to the P-Pant transferase superfamily. Gsp/Sfp/HetI/AcpT family.</text>
</comment>
<dbReference type="PANTHER" id="PTHR12215:SF10">
    <property type="entry name" value="L-AMINOADIPATE-SEMIALDEHYDE DEHYDROGENASE-PHOSPHOPANTETHEINYL TRANSFERASE"/>
    <property type="match status" value="1"/>
</dbReference>
<gene>
    <name evidence="5" type="ORF">HNQ61_003719</name>
</gene>
<evidence type="ECO:0000259" key="3">
    <source>
        <dbReference type="Pfam" id="PF01648"/>
    </source>
</evidence>
<dbReference type="Pfam" id="PF01648">
    <property type="entry name" value="ACPS"/>
    <property type="match status" value="1"/>
</dbReference>
<dbReference type="AlphaFoldDB" id="A0A841H261"/>
<evidence type="ECO:0000259" key="4">
    <source>
        <dbReference type="Pfam" id="PF22624"/>
    </source>
</evidence>
<dbReference type="RefSeq" id="WP_170034792.1">
    <property type="nucleotide sequence ID" value="NZ_JABDTL010000001.1"/>
</dbReference>
<dbReference type="InterPro" id="IPR050559">
    <property type="entry name" value="P-Pant_transferase_sf"/>
</dbReference>
<dbReference type="GO" id="GO:0008897">
    <property type="term" value="F:holo-[acyl-carrier-protein] synthase activity"/>
    <property type="evidence" value="ECO:0007669"/>
    <property type="project" value="InterPro"/>
</dbReference>
<dbReference type="SUPFAM" id="SSF56214">
    <property type="entry name" value="4'-phosphopantetheinyl transferase"/>
    <property type="match status" value="2"/>
</dbReference>
<evidence type="ECO:0000313" key="5">
    <source>
        <dbReference type="EMBL" id="MBB6072058.1"/>
    </source>
</evidence>
<dbReference type="InterPro" id="IPR008278">
    <property type="entry name" value="4-PPantetheinyl_Trfase_dom"/>
</dbReference>
<dbReference type="GO" id="GO:0005829">
    <property type="term" value="C:cytosol"/>
    <property type="evidence" value="ECO:0007669"/>
    <property type="project" value="TreeGrafter"/>
</dbReference>
<evidence type="ECO:0000256" key="1">
    <source>
        <dbReference type="ARBA" id="ARBA00010990"/>
    </source>
</evidence>
<dbReference type="Pfam" id="PF22624">
    <property type="entry name" value="AASDHPPT_N"/>
    <property type="match status" value="1"/>
</dbReference>
<dbReference type="GO" id="GO:0000287">
    <property type="term" value="F:magnesium ion binding"/>
    <property type="evidence" value="ECO:0007669"/>
    <property type="project" value="InterPro"/>
</dbReference>
<comment type="caution">
    <text evidence="5">The sequence shown here is derived from an EMBL/GenBank/DDBJ whole genome shotgun (WGS) entry which is preliminary data.</text>
</comment>
<feature type="domain" description="4'-phosphopantetheinyl transferase" evidence="3">
    <location>
        <begin position="125"/>
        <end position="231"/>
    </location>
</feature>
<reference evidence="5 6" key="1">
    <citation type="submission" date="2020-08" db="EMBL/GenBank/DDBJ databases">
        <title>Genomic Encyclopedia of Type Strains, Phase IV (KMG-IV): sequencing the most valuable type-strain genomes for metagenomic binning, comparative biology and taxonomic classification.</title>
        <authorList>
            <person name="Goeker M."/>
        </authorList>
    </citation>
    <scope>NUCLEOTIDE SEQUENCE [LARGE SCALE GENOMIC DNA]</scope>
    <source>
        <strain evidence="5 6">DSM 29007</strain>
    </source>
</reference>
<evidence type="ECO:0000256" key="2">
    <source>
        <dbReference type="ARBA" id="ARBA00022679"/>
    </source>
</evidence>
<dbReference type="Proteomes" id="UP000582837">
    <property type="component" value="Unassembled WGS sequence"/>
</dbReference>
<dbReference type="EMBL" id="JACHIA010000012">
    <property type="protein sequence ID" value="MBB6072058.1"/>
    <property type="molecule type" value="Genomic_DNA"/>
</dbReference>
<accession>A0A841H261</accession>
<dbReference type="PANTHER" id="PTHR12215">
    <property type="entry name" value="PHOSPHOPANTETHEINE TRANSFERASE"/>
    <property type="match status" value="1"/>
</dbReference>
<sequence>MRSDAEWRPAPSGPVALGADEVHVWRASLRPSPAALARMEAHLGADERDRASRFRFAEHRTAFVAGRGAQREILARYTGLAPAAHRYRTTSHGKPMLDGADGRLRFNVSNAGDMALYAVTLEREIGVDLEALKPMPDGIDIAKRFFSAPENEIFAALPETDRELAFFQCWTRKEAYIKAVGEGLSMPLDRFDVSFRPGEPARLLATRGDPDEAGRWTLRELHPGPGYVGAIVVRGAGWTPVLFDFEA</sequence>
<proteinExistence type="inferred from homology"/>
<dbReference type="EC" id="2.7.8.-" evidence="5"/>
<feature type="domain" description="4'-phosphopantetheinyl transferase N-terminal" evidence="4">
    <location>
        <begin position="30"/>
        <end position="118"/>
    </location>
</feature>
<dbReference type="Gene3D" id="3.90.470.20">
    <property type="entry name" value="4'-phosphopantetheinyl transferase domain"/>
    <property type="match status" value="2"/>
</dbReference>
<dbReference type="InterPro" id="IPR055066">
    <property type="entry name" value="AASDHPPT_N"/>
</dbReference>
<name>A0A841H261_9BACT</name>